<accession>A0A2P2L2S4</accession>
<protein>
    <recommendedName>
        <fullName evidence="4">Secreted protein</fullName>
    </recommendedName>
</protein>
<feature type="transmembrane region" description="Helical" evidence="1">
    <location>
        <begin position="47"/>
        <end position="67"/>
    </location>
</feature>
<keyword evidence="2" id="KW-0732">Signal</keyword>
<name>A0A2P2L2S4_RHIMU</name>
<reference evidence="3" key="1">
    <citation type="submission" date="2018-02" db="EMBL/GenBank/DDBJ databases">
        <title>Rhizophora mucronata_Transcriptome.</title>
        <authorList>
            <person name="Meera S.P."/>
            <person name="Sreeshan A."/>
            <person name="Augustine A."/>
        </authorList>
    </citation>
    <scope>NUCLEOTIDE SEQUENCE</scope>
    <source>
        <tissue evidence="3">Leaf</tissue>
    </source>
</reference>
<sequence length="73" mass="7961">MPILSFPFLCLCQPADCVALLLGLLSTTTLPPTEVTPAAPGIHPNGFIHFVFILSSSLTFFAEFVVVEDLKRR</sequence>
<keyword evidence="1" id="KW-1133">Transmembrane helix</keyword>
<feature type="chain" id="PRO_5015103212" description="Secreted protein" evidence="2">
    <location>
        <begin position="18"/>
        <end position="73"/>
    </location>
</feature>
<dbReference type="EMBL" id="GGEC01031798">
    <property type="protein sequence ID" value="MBX12282.1"/>
    <property type="molecule type" value="Transcribed_RNA"/>
</dbReference>
<feature type="signal peptide" evidence="2">
    <location>
        <begin position="1"/>
        <end position="17"/>
    </location>
</feature>
<evidence type="ECO:0000313" key="3">
    <source>
        <dbReference type="EMBL" id="MBX12282.1"/>
    </source>
</evidence>
<evidence type="ECO:0008006" key="4">
    <source>
        <dbReference type="Google" id="ProtNLM"/>
    </source>
</evidence>
<evidence type="ECO:0000256" key="1">
    <source>
        <dbReference type="SAM" id="Phobius"/>
    </source>
</evidence>
<keyword evidence="1" id="KW-0472">Membrane</keyword>
<dbReference type="AlphaFoldDB" id="A0A2P2L2S4"/>
<organism evidence="3">
    <name type="scientific">Rhizophora mucronata</name>
    <name type="common">Asiatic mangrove</name>
    <dbReference type="NCBI Taxonomy" id="61149"/>
    <lineage>
        <taxon>Eukaryota</taxon>
        <taxon>Viridiplantae</taxon>
        <taxon>Streptophyta</taxon>
        <taxon>Embryophyta</taxon>
        <taxon>Tracheophyta</taxon>
        <taxon>Spermatophyta</taxon>
        <taxon>Magnoliopsida</taxon>
        <taxon>eudicotyledons</taxon>
        <taxon>Gunneridae</taxon>
        <taxon>Pentapetalae</taxon>
        <taxon>rosids</taxon>
        <taxon>fabids</taxon>
        <taxon>Malpighiales</taxon>
        <taxon>Rhizophoraceae</taxon>
        <taxon>Rhizophora</taxon>
    </lineage>
</organism>
<keyword evidence="1" id="KW-0812">Transmembrane</keyword>
<proteinExistence type="predicted"/>
<evidence type="ECO:0000256" key="2">
    <source>
        <dbReference type="SAM" id="SignalP"/>
    </source>
</evidence>